<keyword evidence="1" id="KW-1133">Transmembrane helix</keyword>
<dbReference type="EMBL" id="JAYKXN010000004">
    <property type="protein sequence ID" value="KAK7294282.1"/>
    <property type="molecule type" value="Genomic_DNA"/>
</dbReference>
<dbReference type="Proteomes" id="UP001359559">
    <property type="component" value="Unassembled WGS sequence"/>
</dbReference>
<organism evidence="2 3">
    <name type="scientific">Clitoria ternatea</name>
    <name type="common">Butterfly pea</name>
    <dbReference type="NCBI Taxonomy" id="43366"/>
    <lineage>
        <taxon>Eukaryota</taxon>
        <taxon>Viridiplantae</taxon>
        <taxon>Streptophyta</taxon>
        <taxon>Embryophyta</taxon>
        <taxon>Tracheophyta</taxon>
        <taxon>Spermatophyta</taxon>
        <taxon>Magnoliopsida</taxon>
        <taxon>eudicotyledons</taxon>
        <taxon>Gunneridae</taxon>
        <taxon>Pentapetalae</taxon>
        <taxon>rosids</taxon>
        <taxon>fabids</taxon>
        <taxon>Fabales</taxon>
        <taxon>Fabaceae</taxon>
        <taxon>Papilionoideae</taxon>
        <taxon>50 kb inversion clade</taxon>
        <taxon>NPAAA clade</taxon>
        <taxon>indigoferoid/millettioid clade</taxon>
        <taxon>Phaseoleae</taxon>
        <taxon>Clitoria</taxon>
    </lineage>
</organism>
<keyword evidence="1" id="KW-0812">Transmembrane</keyword>
<reference evidence="2 3" key="1">
    <citation type="submission" date="2024-01" db="EMBL/GenBank/DDBJ databases">
        <title>The genomes of 5 underutilized Papilionoideae crops provide insights into root nodulation and disease resistance.</title>
        <authorList>
            <person name="Yuan L."/>
        </authorList>
    </citation>
    <scope>NUCLEOTIDE SEQUENCE [LARGE SCALE GENOMIC DNA]</scope>
    <source>
        <strain evidence="2">LY-2023</strain>
        <tissue evidence="2">Leaf</tissue>
    </source>
</reference>
<proteinExistence type="predicted"/>
<accession>A0AAN9J8G2</accession>
<sequence>MALVTGLETDLVSSLISDSKSTSSFSPKSVALIPTISKLSLSTLSELSLNSLYLSFSLGAAIVSVFFSLVVIVLLLSSFNSLCLEPDQCICGSFQGGQFVEVLLIFRTYSS</sequence>
<keyword evidence="1" id="KW-0472">Membrane</keyword>
<dbReference type="AlphaFoldDB" id="A0AAN9J8G2"/>
<comment type="caution">
    <text evidence="2">The sequence shown here is derived from an EMBL/GenBank/DDBJ whole genome shotgun (WGS) entry which is preliminary data.</text>
</comment>
<keyword evidence="3" id="KW-1185">Reference proteome</keyword>
<name>A0AAN9J8G2_CLITE</name>
<evidence type="ECO:0000256" key="1">
    <source>
        <dbReference type="SAM" id="Phobius"/>
    </source>
</evidence>
<gene>
    <name evidence="2" type="ORF">RJT34_17169</name>
</gene>
<protein>
    <submittedName>
        <fullName evidence="2">Uncharacterized protein</fullName>
    </submittedName>
</protein>
<feature type="transmembrane region" description="Helical" evidence="1">
    <location>
        <begin position="52"/>
        <end position="76"/>
    </location>
</feature>
<evidence type="ECO:0000313" key="3">
    <source>
        <dbReference type="Proteomes" id="UP001359559"/>
    </source>
</evidence>
<evidence type="ECO:0000313" key="2">
    <source>
        <dbReference type="EMBL" id="KAK7294282.1"/>
    </source>
</evidence>